<sequence length="202" mass="23042">MKYLFITTAAIGCLLTSVGVSAMQPHVKLTDIKYVGNGCPKGSVSVSMTPNKGAINSVFDDYFAAFSVKPGQLVRRCRLAMHIHVPKNKRVRLRQVRFRGFVNLPLNAHARIERNYRFGNNTKRVVNNWKGKSFQVINRREPFNTTWSECGEMIKLEVDSMLELVSKAKIESSIGIDSFDRLMSKDYRGERGWKFILDYTPC</sequence>
<dbReference type="EMBL" id="QGKL01000029">
    <property type="protein sequence ID" value="PWQ96373.1"/>
    <property type="molecule type" value="Genomic_DNA"/>
</dbReference>
<dbReference type="OrthoDB" id="5623705at2"/>
<organism evidence="2 3">
    <name type="scientific">Leucothrix arctica</name>
    <dbReference type="NCBI Taxonomy" id="1481894"/>
    <lineage>
        <taxon>Bacteria</taxon>
        <taxon>Pseudomonadati</taxon>
        <taxon>Pseudomonadota</taxon>
        <taxon>Gammaproteobacteria</taxon>
        <taxon>Thiotrichales</taxon>
        <taxon>Thiotrichaceae</taxon>
        <taxon>Leucothrix</taxon>
    </lineage>
</organism>
<comment type="caution">
    <text evidence="2">The sequence shown here is derived from an EMBL/GenBank/DDBJ whole genome shotgun (WGS) entry which is preliminary data.</text>
</comment>
<dbReference type="PANTHER" id="PTHR38847:SF1">
    <property type="entry name" value="PSEUDOURIDINE SYNTHASE RSUA_RLUA-LIKE DOMAIN-CONTAINING PROTEIN"/>
    <property type="match status" value="1"/>
</dbReference>
<evidence type="ECO:0008006" key="4">
    <source>
        <dbReference type="Google" id="ProtNLM"/>
    </source>
</evidence>
<gene>
    <name evidence="2" type="ORF">DKT75_10340</name>
</gene>
<keyword evidence="3" id="KW-1185">Reference proteome</keyword>
<accession>A0A317CG32</accession>
<dbReference type="InterPro" id="IPR025649">
    <property type="entry name" value="DUF4360"/>
</dbReference>
<feature type="signal peptide" evidence="1">
    <location>
        <begin position="1"/>
        <end position="22"/>
    </location>
</feature>
<name>A0A317CG32_9GAMM</name>
<evidence type="ECO:0000256" key="1">
    <source>
        <dbReference type="SAM" id="SignalP"/>
    </source>
</evidence>
<evidence type="ECO:0000313" key="3">
    <source>
        <dbReference type="Proteomes" id="UP000245506"/>
    </source>
</evidence>
<evidence type="ECO:0000313" key="2">
    <source>
        <dbReference type="EMBL" id="PWQ96373.1"/>
    </source>
</evidence>
<feature type="chain" id="PRO_5016425738" description="DUF4360 domain-containing protein" evidence="1">
    <location>
        <begin position="23"/>
        <end position="202"/>
    </location>
</feature>
<keyword evidence="1" id="KW-0732">Signal</keyword>
<dbReference type="Pfam" id="PF14273">
    <property type="entry name" value="DUF4360"/>
    <property type="match status" value="1"/>
</dbReference>
<proteinExistence type="predicted"/>
<protein>
    <recommendedName>
        <fullName evidence="4">DUF4360 domain-containing protein</fullName>
    </recommendedName>
</protein>
<dbReference type="Proteomes" id="UP000245506">
    <property type="component" value="Unassembled WGS sequence"/>
</dbReference>
<dbReference type="RefSeq" id="WP_109823344.1">
    <property type="nucleotide sequence ID" value="NZ_QGKL01000029.1"/>
</dbReference>
<dbReference type="PANTHER" id="PTHR38847">
    <property type="match status" value="1"/>
</dbReference>
<dbReference type="AlphaFoldDB" id="A0A317CG32"/>
<reference evidence="2 3" key="1">
    <citation type="submission" date="2018-05" db="EMBL/GenBank/DDBJ databases">
        <title>Leucothrix arctica sp. nov., isolated from Arctic seawater.</title>
        <authorList>
            <person name="Choi A."/>
            <person name="Baek K."/>
        </authorList>
    </citation>
    <scope>NUCLEOTIDE SEQUENCE [LARGE SCALE GENOMIC DNA]</scope>
    <source>
        <strain evidence="2 3">IMCC9719</strain>
    </source>
</reference>